<dbReference type="PANTHER" id="PTHR33064">
    <property type="entry name" value="POL PROTEIN"/>
    <property type="match status" value="1"/>
</dbReference>
<evidence type="ECO:0000313" key="3">
    <source>
        <dbReference type="Proteomes" id="UP000499080"/>
    </source>
</evidence>
<protein>
    <submittedName>
        <fullName evidence="2">Transposon Ty3-G Gag-Pol polyprotein</fullName>
    </submittedName>
</protein>
<dbReference type="Proteomes" id="UP000499080">
    <property type="component" value="Unassembled WGS sequence"/>
</dbReference>
<dbReference type="PROSITE" id="PS50878">
    <property type="entry name" value="RT_POL"/>
    <property type="match status" value="1"/>
</dbReference>
<proteinExistence type="predicted"/>
<comment type="caution">
    <text evidence="2">The sequence shown here is derived from an EMBL/GenBank/DDBJ whole genome shotgun (WGS) entry which is preliminary data.</text>
</comment>
<dbReference type="InterPro" id="IPR000477">
    <property type="entry name" value="RT_dom"/>
</dbReference>
<evidence type="ECO:0000313" key="2">
    <source>
        <dbReference type="EMBL" id="GBN20824.1"/>
    </source>
</evidence>
<keyword evidence="3" id="KW-1185">Reference proteome</keyword>
<feature type="domain" description="Reverse transcriptase" evidence="1">
    <location>
        <begin position="1"/>
        <end position="65"/>
    </location>
</feature>
<dbReference type="Pfam" id="PF00078">
    <property type="entry name" value="RVT_1"/>
    <property type="match status" value="1"/>
</dbReference>
<dbReference type="FunFam" id="3.30.70.270:FF:000003">
    <property type="entry name" value="Transposon Ty3-G Gag-Pol polyprotein"/>
    <property type="match status" value="1"/>
</dbReference>
<evidence type="ECO:0000259" key="1">
    <source>
        <dbReference type="PROSITE" id="PS50878"/>
    </source>
</evidence>
<dbReference type="OrthoDB" id="6436542at2759"/>
<dbReference type="Gene3D" id="3.30.70.270">
    <property type="match status" value="2"/>
</dbReference>
<dbReference type="GO" id="GO:0071897">
    <property type="term" value="P:DNA biosynthetic process"/>
    <property type="evidence" value="ECO:0007669"/>
    <property type="project" value="UniProtKB-ARBA"/>
</dbReference>
<dbReference type="SUPFAM" id="SSF56672">
    <property type="entry name" value="DNA/RNA polymerases"/>
    <property type="match status" value="1"/>
</dbReference>
<gene>
    <name evidence="2" type="primary">TY3B-G_594</name>
    <name evidence="2" type="ORF">AVEN_74921_1</name>
</gene>
<sequence length="162" mass="18814">MDNALQGLDFCFVYIDDLSIASSSLEEHLDHLKQVFDRLRKFGLVLNRDKCVFAVENLSFLGHKIDKYGITPLPEKVEAILNFPRPKTVQDLRRLLGMLDFFRRLLPQAAQKQLPLEKMSEKCKNAIKLHLIGLTNLAKLFKIVFMILRKQLIRHILTLTQQ</sequence>
<dbReference type="AlphaFoldDB" id="A0A4Y2M2M9"/>
<accession>A0A4Y2M2M9</accession>
<reference evidence="2 3" key="1">
    <citation type="journal article" date="2019" name="Sci. Rep.">
        <title>Orb-weaving spider Araneus ventricosus genome elucidates the spidroin gene catalogue.</title>
        <authorList>
            <person name="Kono N."/>
            <person name="Nakamura H."/>
            <person name="Ohtoshi R."/>
            <person name="Moran D.A.P."/>
            <person name="Shinohara A."/>
            <person name="Yoshida Y."/>
            <person name="Fujiwara M."/>
            <person name="Mori M."/>
            <person name="Tomita M."/>
            <person name="Arakawa K."/>
        </authorList>
    </citation>
    <scope>NUCLEOTIDE SEQUENCE [LARGE SCALE GENOMIC DNA]</scope>
</reference>
<dbReference type="InterPro" id="IPR043128">
    <property type="entry name" value="Rev_trsase/Diguanyl_cyclase"/>
</dbReference>
<dbReference type="EMBL" id="BGPR01006663">
    <property type="protein sequence ID" value="GBN20824.1"/>
    <property type="molecule type" value="Genomic_DNA"/>
</dbReference>
<dbReference type="InterPro" id="IPR043502">
    <property type="entry name" value="DNA/RNA_pol_sf"/>
</dbReference>
<organism evidence="2 3">
    <name type="scientific">Araneus ventricosus</name>
    <name type="common">Orbweaver spider</name>
    <name type="synonym">Epeira ventricosa</name>
    <dbReference type="NCBI Taxonomy" id="182803"/>
    <lineage>
        <taxon>Eukaryota</taxon>
        <taxon>Metazoa</taxon>
        <taxon>Ecdysozoa</taxon>
        <taxon>Arthropoda</taxon>
        <taxon>Chelicerata</taxon>
        <taxon>Arachnida</taxon>
        <taxon>Araneae</taxon>
        <taxon>Araneomorphae</taxon>
        <taxon>Entelegynae</taxon>
        <taxon>Araneoidea</taxon>
        <taxon>Araneidae</taxon>
        <taxon>Araneus</taxon>
    </lineage>
</organism>
<dbReference type="InterPro" id="IPR051320">
    <property type="entry name" value="Viral_Replic_Matur_Polypro"/>
</dbReference>
<name>A0A4Y2M2M9_ARAVE</name>
<dbReference type="PANTHER" id="PTHR33064:SF37">
    <property type="entry name" value="RIBONUCLEASE H"/>
    <property type="match status" value="1"/>
</dbReference>